<dbReference type="OrthoDB" id="3676096at2759"/>
<reference evidence="2 3" key="1">
    <citation type="journal article" date="2012" name="PLoS Pathog.">
        <title>Diverse lifestyles and strategies of plant pathogenesis encoded in the genomes of eighteen Dothideomycetes fungi.</title>
        <authorList>
            <person name="Ohm R.A."/>
            <person name="Feau N."/>
            <person name="Henrissat B."/>
            <person name="Schoch C.L."/>
            <person name="Horwitz B.A."/>
            <person name="Barry K.W."/>
            <person name="Condon B.J."/>
            <person name="Copeland A.C."/>
            <person name="Dhillon B."/>
            <person name="Glaser F."/>
            <person name="Hesse C.N."/>
            <person name="Kosti I."/>
            <person name="LaButti K."/>
            <person name="Lindquist E.A."/>
            <person name="Lucas S."/>
            <person name="Salamov A.A."/>
            <person name="Bradshaw R.E."/>
            <person name="Ciuffetti L."/>
            <person name="Hamelin R.C."/>
            <person name="Kema G.H.J."/>
            <person name="Lawrence C."/>
            <person name="Scott J.A."/>
            <person name="Spatafora J.W."/>
            <person name="Turgeon B.G."/>
            <person name="de Wit P.J.G.M."/>
            <person name="Zhong S."/>
            <person name="Goodwin S.B."/>
            <person name="Grigoriev I.V."/>
        </authorList>
    </citation>
    <scope>NUCLEOTIDE SEQUENCE [LARGE SCALE GENOMIC DNA]</scope>
    <source>
        <strain evidence="3">28A</strain>
    </source>
</reference>
<feature type="compositionally biased region" description="Basic and acidic residues" evidence="1">
    <location>
        <begin position="43"/>
        <end position="59"/>
    </location>
</feature>
<dbReference type="AlphaFoldDB" id="R0J229"/>
<dbReference type="EMBL" id="KB908482">
    <property type="protein sequence ID" value="EOA90821.1"/>
    <property type="molecule type" value="Genomic_DNA"/>
</dbReference>
<feature type="region of interest" description="Disordered" evidence="1">
    <location>
        <begin position="131"/>
        <end position="153"/>
    </location>
</feature>
<keyword evidence="3" id="KW-1185">Reference proteome</keyword>
<organism evidence="2 3">
    <name type="scientific">Exserohilum turcicum (strain 28A)</name>
    <name type="common">Northern leaf blight fungus</name>
    <name type="synonym">Setosphaeria turcica</name>
    <dbReference type="NCBI Taxonomy" id="671987"/>
    <lineage>
        <taxon>Eukaryota</taxon>
        <taxon>Fungi</taxon>
        <taxon>Dikarya</taxon>
        <taxon>Ascomycota</taxon>
        <taxon>Pezizomycotina</taxon>
        <taxon>Dothideomycetes</taxon>
        <taxon>Pleosporomycetidae</taxon>
        <taxon>Pleosporales</taxon>
        <taxon>Pleosporineae</taxon>
        <taxon>Pleosporaceae</taxon>
        <taxon>Exserohilum</taxon>
    </lineage>
</organism>
<evidence type="ECO:0000313" key="2">
    <source>
        <dbReference type="EMBL" id="EOA90821.1"/>
    </source>
</evidence>
<dbReference type="Proteomes" id="UP000016935">
    <property type="component" value="Unassembled WGS sequence"/>
</dbReference>
<protein>
    <submittedName>
        <fullName evidence="2">Uncharacterized protein</fullName>
    </submittedName>
</protein>
<dbReference type="RefSeq" id="XP_008021282.1">
    <property type="nucleotide sequence ID" value="XM_008023091.1"/>
</dbReference>
<evidence type="ECO:0000313" key="3">
    <source>
        <dbReference type="Proteomes" id="UP000016935"/>
    </source>
</evidence>
<dbReference type="GeneID" id="19404116"/>
<name>R0J229_EXST2</name>
<sequence>MGSQETIPDDTLYPKYQSSLLFRDNIDYPASGLAELAQASKQSNDKKSEEQPGECTSHETKKGVCYTNAGYKPEESGTEIAGLFDELKDVDKQMRHLQDKKEILVSCLQEAFKRTTQNTLHISGKLVRWADSTGTSSLNDDTCRPRKKARRSS</sequence>
<proteinExistence type="predicted"/>
<gene>
    <name evidence="2" type="ORF">SETTUDRAFT_36324</name>
</gene>
<reference evidence="2 3" key="2">
    <citation type="journal article" date="2013" name="PLoS Genet.">
        <title>Comparative genome structure, secondary metabolite, and effector coding capacity across Cochliobolus pathogens.</title>
        <authorList>
            <person name="Condon B.J."/>
            <person name="Leng Y."/>
            <person name="Wu D."/>
            <person name="Bushley K.E."/>
            <person name="Ohm R.A."/>
            <person name="Otillar R."/>
            <person name="Martin J."/>
            <person name="Schackwitz W."/>
            <person name="Grimwood J."/>
            <person name="MohdZainudin N."/>
            <person name="Xue C."/>
            <person name="Wang R."/>
            <person name="Manning V.A."/>
            <person name="Dhillon B."/>
            <person name="Tu Z.J."/>
            <person name="Steffenson B.J."/>
            <person name="Salamov A."/>
            <person name="Sun H."/>
            <person name="Lowry S."/>
            <person name="LaButti K."/>
            <person name="Han J."/>
            <person name="Copeland A."/>
            <person name="Lindquist E."/>
            <person name="Barry K."/>
            <person name="Schmutz J."/>
            <person name="Baker S.E."/>
            <person name="Ciuffetti L.M."/>
            <person name="Grigoriev I.V."/>
            <person name="Zhong S."/>
            <person name="Turgeon B.G."/>
        </authorList>
    </citation>
    <scope>NUCLEOTIDE SEQUENCE [LARGE SCALE GENOMIC DNA]</scope>
    <source>
        <strain evidence="3">28A</strain>
    </source>
</reference>
<accession>R0J229</accession>
<dbReference type="HOGENOM" id="CLU_113784_0_0_1"/>
<evidence type="ECO:0000256" key="1">
    <source>
        <dbReference type="SAM" id="MobiDB-lite"/>
    </source>
</evidence>
<feature type="region of interest" description="Disordered" evidence="1">
    <location>
        <begin position="37"/>
        <end position="59"/>
    </location>
</feature>